<name>A0A939DJM2_9ALTE</name>
<reference evidence="3" key="1">
    <citation type="submission" date="2021-03" db="EMBL/GenBank/DDBJ databases">
        <title>novel species isolated from a fishpond in China.</title>
        <authorList>
            <person name="Lu H."/>
            <person name="Cai Z."/>
        </authorList>
    </citation>
    <scope>NUCLEOTIDE SEQUENCE</scope>
    <source>
        <strain evidence="3">JCM 30855</strain>
    </source>
</reference>
<dbReference type="Proteomes" id="UP000664654">
    <property type="component" value="Unassembled WGS sequence"/>
</dbReference>
<dbReference type="Gene3D" id="3.10.450.50">
    <property type="match status" value="1"/>
</dbReference>
<organism evidence="3 4">
    <name type="scientific">Bowmanella dokdonensis</name>
    <dbReference type="NCBI Taxonomy" id="751969"/>
    <lineage>
        <taxon>Bacteria</taxon>
        <taxon>Pseudomonadati</taxon>
        <taxon>Pseudomonadota</taxon>
        <taxon>Gammaproteobacteria</taxon>
        <taxon>Alteromonadales</taxon>
        <taxon>Alteromonadaceae</taxon>
        <taxon>Bowmanella</taxon>
    </lineage>
</organism>
<accession>A0A939DJM2</accession>
<dbReference type="Pfam" id="PF14534">
    <property type="entry name" value="DUF4440"/>
    <property type="match status" value="1"/>
</dbReference>
<keyword evidence="1" id="KW-0732">Signal</keyword>
<proteinExistence type="predicted"/>
<dbReference type="InterPro" id="IPR027843">
    <property type="entry name" value="DUF4440"/>
</dbReference>
<gene>
    <name evidence="3" type="ORF">J0A66_01680</name>
</gene>
<dbReference type="InterPro" id="IPR032710">
    <property type="entry name" value="NTF2-like_dom_sf"/>
</dbReference>
<dbReference type="AlphaFoldDB" id="A0A939DJM2"/>
<feature type="chain" id="PRO_5037773673" evidence="1">
    <location>
        <begin position="20"/>
        <end position="150"/>
    </location>
</feature>
<comment type="caution">
    <text evidence="3">The sequence shown here is derived from an EMBL/GenBank/DDBJ whole genome shotgun (WGS) entry which is preliminary data.</text>
</comment>
<protein>
    <submittedName>
        <fullName evidence="3">Nuclear transport factor 2 family protein</fullName>
    </submittedName>
</protein>
<feature type="signal peptide" evidence="1">
    <location>
        <begin position="1"/>
        <end position="19"/>
    </location>
</feature>
<keyword evidence="4" id="KW-1185">Reference proteome</keyword>
<feature type="domain" description="DUF4440" evidence="2">
    <location>
        <begin position="30"/>
        <end position="142"/>
    </location>
</feature>
<dbReference type="EMBL" id="JAFKCV010000001">
    <property type="protein sequence ID" value="MBN7823923.1"/>
    <property type="molecule type" value="Genomic_DNA"/>
</dbReference>
<dbReference type="SUPFAM" id="SSF54427">
    <property type="entry name" value="NTF2-like"/>
    <property type="match status" value="1"/>
</dbReference>
<dbReference type="RefSeq" id="WP_206572026.1">
    <property type="nucleotide sequence ID" value="NZ_JAFKCV010000001.1"/>
</dbReference>
<evidence type="ECO:0000256" key="1">
    <source>
        <dbReference type="SAM" id="SignalP"/>
    </source>
</evidence>
<evidence type="ECO:0000313" key="4">
    <source>
        <dbReference type="Proteomes" id="UP000664654"/>
    </source>
</evidence>
<sequence length="150" mass="17214">MFSRTLFIAALLLSPIILAGEQSDDLSRKILALDKQLFTAFNQRNLETMKAMLSQDLEFYHDKAGVTDYQQNLKSTMNLFSSDSDLTRELLPEYTEVHPVPGYGAIQSGRHRFCHTAQNGQPDCGVFKFLHIWKRDGDTWQITRVVSYDH</sequence>
<evidence type="ECO:0000259" key="2">
    <source>
        <dbReference type="Pfam" id="PF14534"/>
    </source>
</evidence>
<evidence type="ECO:0000313" key="3">
    <source>
        <dbReference type="EMBL" id="MBN7823923.1"/>
    </source>
</evidence>